<dbReference type="STRING" id="181874.A0A409VD55"/>
<gene>
    <name evidence="1" type="ORF">CVT24_004997</name>
</gene>
<dbReference type="AlphaFoldDB" id="A0A409VD55"/>
<dbReference type="InParanoid" id="A0A409VD55"/>
<proteinExistence type="predicted"/>
<sequence>MVKTLCPKQLFEGNVCPSEEEEATVRGHLSELTSKSSLLDAEITQLQYRLQSLQLAQTVLRDEIALHRPIISIARRIPFEILEQILFHCLPETRNPTMSVMDAPLKYARVCSYWRSVVYQAPRLWTRLHLAVPSSSYQPISYGGFPSAQSVVADETKSAEIQLARRRMRTAVEWLERACHYPVSISVACGPYNNVFTEVLDIMWDTILRFSGRWADIDIELPLPSNTTFNWLQYLCPENTPHLRSLRLRWLKSPCFLPPTAQTGWSQIRLMLASNLEALQLVGFSGAHNLDIAWPQITELTIEDCDLSPSEAHRILIECPNIRRCRLHISPSSAPALLVDSPVICLTHLELLTLFERGPFPAKIRAPNLKRFAHQAFRCDREHFDMFELLKDVDGRPAGRSLEALAFDPTTIHPNTIINFLSLTPNVKELFLEVPKTYISCAEWKWNVNSDIGDGFLQALMPVEKNGPVHHASKSPLCPKLERFKCTARAGFTDNHLLAFIRGRSRFSASSDWHGGCGLNSLDWDLHAGILSPLRQVVVNFDRPVEMDVLENLRGCSKLALSDEKGGGVDLRLTYKKTAKSSHNTGQLSPWNGIRSREAVPDCVDWVVIEEDILA</sequence>
<dbReference type="Proteomes" id="UP000284842">
    <property type="component" value="Unassembled WGS sequence"/>
</dbReference>
<evidence type="ECO:0000313" key="2">
    <source>
        <dbReference type="Proteomes" id="UP000284842"/>
    </source>
</evidence>
<organism evidence="1 2">
    <name type="scientific">Panaeolus cyanescens</name>
    <dbReference type="NCBI Taxonomy" id="181874"/>
    <lineage>
        <taxon>Eukaryota</taxon>
        <taxon>Fungi</taxon>
        <taxon>Dikarya</taxon>
        <taxon>Basidiomycota</taxon>
        <taxon>Agaricomycotina</taxon>
        <taxon>Agaricomycetes</taxon>
        <taxon>Agaricomycetidae</taxon>
        <taxon>Agaricales</taxon>
        <taxon>Agaricineae</taxon>
        <taxon>Galeropsidaceae</taxon>
        <taxon>Panaeolus</taxon>
    </lineage>
</organism>
<dbReference type="InterPro" id="IPR032675">
    <property type="entry name" value="LRR_dom_sf"/>
</dbReference>
<dbReference type="EMBL" id="NHTK01006122">
    <property type="protein sequence ID" value="PPQ63465.1"/>
    <property type="molecule type" value="Genomic_DNA"/>
</dbReference>
<dbReference type="Gene3D" id="3.80.10.10">
    <property type="entry name" value="Ribonuclease Inhibitor"/>
    <property type="match status" value="1"/>
</dbReference>
<reference evidence="1 2" key="1">
    <citation type="journal article" date="2018" name="Evol. Lett.">
        <title>Horizontal gene cluster transfer increased hallucinogenic mushroom diversity.</title>
        <authorList>
            <person name="Reynolds H.T."/>
            <person name="Vijayakumar V."/>
            <person name="Gluck-Thaler E."/>
            <person name="Korotkin H.B."/>
            <person name="Matheny P.B."/>
            <person name="Slot J.C."/>
        </authorList>
    </citation>
    <scope>NUCLEOTIDE SEQUENCE [LARGE SCALE GENOMIC DNA]</scope>
    <source>
        <strain evidence="1 2">2629</strain>
    </source>
</reference>
<keyword evidence="2" id="KW-1185">Reference proteome</keyword>
<protein>
    <submittedName>
        <fullName evidence="1">Uncharacterized protein</fullName>
    </submittedName>
</protein>
<comment type="caution">
    <text evidence="1">The sequence shown here is derived from an EMBL/GenBank/DDBJ whole genome shotgun (WGS) entry which is preliminary data.</text>
</comment>
<dbReference type="OrthoDB" id="3365698at2759"/>
<name>A0A409VD55_9AGAR</name>
<accession>A0A409VD55</accession>
<evidence type="ECO:0000313" key="1">
    <source>
        <dbReference type="EMBL" id="PPQ63465.1"/>
    </source>
</evidence>